<dbReference type="InterPro" id="IPR016169">
    <property type="entry name" value="FAD-bd_PCMH_sub2"/>
</dbReference>
<dbReference type="OrthoDB" id="545125at2"/>
<dbReference type="PROSITE" id="PS51387">
    <property type="entry name" value="FAD_PCMH"/>
    <property type="match status" value="1"/>
</dbReference>
<dbReference type="InterPro" id="IPR006094">
    <property type="entry name" value="Oxid_FAD_bind_N"/>
</dbReference>
<dbReference type="Pfam" id="PF01565">
    <property type="entry name" value="FAD_binding_4"/>
    <property type="match status" value="1"/>
</dbReference>
<dbReference type="InterPro" id="IPR050416">
    <property type="entry name" value="FAD-linked_Oxidoreductase"/>
</dbReference>
<dbReference type="Gene3D" id="3.30.465.10">
    <property type="match status" value="1"/>
</dbReference>
<evidence type="ECO:0000256" key="4">
    <source>
        <dbReference type="ARBA" id="ARBA00022827"/>
    </source>
</evidence>
<organism evidence="7 8">
    <name type="scientific">Actinomadura geliboluensis</name>
    <dbReference type="NCBI Taxonomy" id="882440"/>
    <lineage>
        <taxon>Bacteria</taxon>
        <taxon>Bacillati</taxon>
        <taxon>Actinomycetota</taxon>
        <taxon>Actinomycetes</taxon>
        <taxon>Streptosporangiales</taxon>
        <taxon>Thermomonosporaceae</taxon>
        <taxon>Actinomadura</taxon>
    </lineage>
</organism>
<dbReference type="GO" id="GO:0071949">
    <property type="term" value="F:FAD binding"/>
    <property type="evidence" value="ECO:0007669"/>
    <property type="project" value="InterPro"/>
</dbReference>
<evidence type="ECO:0000256" key="3">
    <source>
        <dbReference type="ARBA" id="ARBA00022630"/>
    </source>
</evidence>
<protein>
    <submittedName>
        <fullName evidence="7">FAD-dependent oxidoreductase</fullName>
    </submittedName>
</protein>
<keyword evidence="4" id="KW-0274">FAD</keyword>
<dbReference type="PANTHER" id="PTHR42973">
    <property type="entry name" value="BINDING OXIDOREDUCTASE, PUTATIVE (AFU_ORTHOLOGUE AFUA_1G17690)-RELATED"/>
    <property type="match status" value="1"/>
</dbReference>
<accession>A0A5S4GKC1</accession>
<evidence type="ECO:0000256" key="5">
    <source>
        <dbReference type="ARBA" id="ARBA00023002"/>
    </source>
</evidence>
<evidence type="ECO:0000256" key="1">
    <source>
        <dbReference type="ARBA" id="ARBA00001974"/>
    </source>
</evidence>
<evidence type="ECO:0000313" key="8">
    <source>
        <dbReference type="Proteomes" id="UP000305238"/>
    </source>
</evidence>
<proteinExistence type="inferred from homology"/>
<dbReference type="EMBL" id="VCKZ01000234">
    <property type="protein sequence ID" value="TMR33418.1"/>
    <property type="molecule type" value="Genomic_DNA"/>
</dbReference>
<gene>
    <name evidence="7" type="ORF">ETD96_27465</name>
</gene>
<comment type="cofactor">
    <cofactor evidence="1">
        <name>FAD</name>
        <dbReference type="ChEBI" id="CHEBI:57692"/>
    </cofactor>
</comment>
<dbReference type="Proteomes" id="UP000305238">
    <property type="component" value="Unassembled WGS sequence"/>
</dbReference>
<dbReference type="AlphaFoldDB" id="A0A5S4GKC1"/>
<dbReference type="InterPro" id="IPR036318">
    <property type="entry name" value="FAD-bd_PCMH-like_sf"/>
</dbReference>
<name>A0A5S4GKC1_9ACTN</name>
<dbReference type="Gene3D" id="3.40.462.20">
    <property type="match status" value="1"/>
</dbReference>
<dbReference type="SUPFAM" id="SSF56176">
    <property type="entry name" value="FAD-binding/transporter-associated domain-like"/>
    <property type="match status" value="1"/>
</dbReference>
<comment type="similarity">
    <text evidence="2">Belongs to the oxygen-dependent FAD-linked oxidoreductase family.</text>
</comment>
<evidence type="ECO:0000313" key="7">
    <source>
        <dbReference type="EMBL" id="TMR33418.1"/>
    </source>
</evidence>
<keyword evidence="3" id="KW-0285">Flavoprotein</keyword>
<keyword evidence="8" id="KW-1185">Reference proteome</keyword>
<dbReference type="GO" id="GO:0016491">
    <property type="term" value="F:oxidoreductase activity"/>
    <property type="evidence" value="ECO:0007669"/>
    <property type="project" value="UniProtKB-KW"/>
</dbReference>
<feature type="domain" description="FAD-binding PCMH-type" evidence="6">
    <location>
        <begin position="30"/>
        <end position="218"/>
    </location>
</feature>
<sequence>MTGKTPQPSMVVQPGDVRYPSLSRGFNQRWIGEPEYVVVVRSSTEAKEALQKAVREEPKNPKRTRITVRSGGHCYENFVCGDDVRVILDVSQMCKIEYDPKMDAYCVEAGASNWHTYSHLFPVSGRALPGGSCYSVGLGGHITGGGYGLLSRQFGLTVDYLYAVEVAVVKKDKTVELVVARRDDKENPDLQKLWWAHTGGGGGNFGLITKFWFRDPPKPPSKVRLAGIAWNWKDLTKNDFTALLNSFGKYFHDNQDPTQASGKLFGMLALNHHCNGQIGLTAQVDIDDPHGIAAMDEFITKMNRGMKADPTEMRTFMGERPSLGHLKIPRDMPWLTATQVLDSSGEDQCGKYKSAYMRKPFSTKQIDAMWAHLSKDGPYRDYNNPQSLIQIDSYGGAVNKPPRDTAARQRDSIMKMQYQVYWTATDQQEHTYLDWIRNTYRATFADSGGVPKVGSKQDDLATDGCYINYPDVDLNDTTTWNTSGQSASTLYYKDGYTRLQEVKRRWDPLDIFHNSQSVKEQKAP</sequence>
<dbReference type="RefSeq" id="WP_138639389.1">
    <property type="nucleotide sequence ID" value="NZ_JASWDG010000062.1"/>
</dbReference>
<evidence type="ECO:0000256" key="2">
    <source>
        <dbReference type="ARBA" id="ARBA00005466"/>
    </source>
</evidence>
<dbReference type="InterPro" id="IPR016166">
    <property type="entry name" value="FAD-bd_PCMH"/>
</dbReference>
<dbReference type="InterPro" id="IPR012951">
    <property type="entry name" value="BBE"/>
</dbReference>
<evidence type="ECO:0000259" key="6">
    <source>
        <dbReference type="PROSITE" id="PS51387"/>
    </source>
</evidence>
<reference evidence="7 8" key="1">
    <citation type="submission" date="2019-05" db="EMBL/GenBank/DDBJ databases">
        <title>Draft genome sequence of Actinomadura geliboluensis A8036.</title>
        <authorList>
            <person name="Saricaoglu S."/>
            <person name="Isik K."/>
        </authorList>
    </citation>
    <scope>NUCLEOTIDE SEQUENCE [LARGE SCALE GENOMIC DNA]</scope>
    <source>
        <strain evidence="7 8">A8036</strain>
    </source>
</reference>
<comment type="caution">
    <text evidence="7">The sequence shown here is derived from an EMBL/GenBank/DDBJ whole genome shotgun (WGS) entry which is preliminary data.</text>
</comment>
<dbReference type="PANTHER" id="PTHR42973:SF39">
    <property type="entry name" value="FAD-BINDING PCMH-TYPE DOMAIN-CONTAINING PROTEIN"/>
    <property type="match status" value="1"/>
</dbReference>
<dbReference type="Pfam" id="PF08031">
    <property type="entry name" value="BBE"/>
    <property type="match status" value="1"/>
</dbReference>
<keyword evidence="5" id="KW-0560">Oxidoreductase</keyword>